<dbReference type="SUPFAM" id="SSF52540">
    <property type="entry name" value="P-loop containing nucleoside triphosphate hydrolases"/>
    <property type="match status" value="1"/>
</dbReference>
<dbReference type="InterPro" id="IPR031327">
    <property type="entry name" value="MCM"/>
</dbReference>
<dbReference type="GO" id="GO:0017116">
    <property type="term" value="F:single-stranded DNA helicase activity"/>
    <property type="evidence" value="ECO:0007669"/>
    <property type="project" value="TreeGrafter"/>
</dbReference>
<evidence type="ECO:0000256" key="1">
    <source>
        <dbReference type="ARBA" id="ARBA00022741"/>
    </source>
</evidence>
<evidence type="ECO:0000256" key="4">
    <source>
        <dbReference type="RuleBase" id="RU004070"/>
    </source>
</evidence>
<dbReference type="Gene3D" id="2.40.50.140">
    <property type="entry name" value="Nucleic acid-binding proteins"/>
    <property type="match status" value="1"/>
</dbReference>
<dbReference type="GO" id="GO:0003697">
    <property type="term" value="F:single-stranded DNA binding"/>
    <property type="evidence" value="ECO:0007669"/>
    <property type="project" value="TreeGrafter"/>
</dbReference>
<name>G0UU83_TRYCI</name>
<dbReference type="Pfam" id="PF17207">
    <property type="entry name" value="MCM_OB"/>
    <property type="match status" value="1"/>
</dbReference>
<dbReference type="InterPro" id="IPR041562">
    <property type="entry name" value="MCM_lid"/>
</dbReference>
<dbReference type="EMBL" id="HE575322">
    <property type="protein sequence ID" value="CCC92947.1"/>
    <property type="molecule type" value="Genomic_DNA"/>
</dbReference>
<dbReference type="VEuPathDB" id="TriTrypDB:TcIL3000_9_3440"/>
<dbReference type="PROSITE" id="PS50051">
    <property type="entry name" value="MCM_2"/>
    <property type="match status" value="1"/>
</dbReference>
<dbReference type="Gene3D" id="3.40.50.300">
    <property type="entry name" value="P-loop containing nucleotide triphosphate hydrolases"/>
    <property type="match status" value="1"/>
</dbReference>
<dbReference type="GO" id="GO:0016787">
    <property type="term" value="F:hydrolase activity"/>
    <property type="evidence" value="ECO:0007669"/>
    <property type="project" value="UniProtKB-KW"/>
</dbReference>
<proteinExistence type="inferred from homology"/>
<dbReference type="SUPFAM" id="SSF50249">
    <property type="entry name" value="Nucleic acid-binding proteins"/>
    <property type="match status" value="1"/>
</dbReference>
<dbReference type="PANTHER" id="PTHR11630">
    <property type="entry name" value="DNA REPLICATION LICENSING FACTOR MCM FAMILY MEMBER"/>
    <property type="match status" value="1"/>
</dbReference>
<dbReference type="GO" id="GO:0005524">
    <property type="term" value="F:ATP binding"/>
    <property type="evidence" value="ECO:0007669"/>
    <property type="project" value="UniProtKB-KW"/>
</dbReference>
<feature type="domain" description="MCM C-terminal AAA(+) ATPase" evidence="6">
    <location>
        <begin position="310"/>
        <end position="504"/>
    </location>
</feature>
<keyword evidence="2 4" id="KW-0067">ATP-binding</keyword>
<evidence type="ECO:0000259" key="6">
    <source>
        <dbReference type="PROSITE" id="PS50051"/>
    </source>
</evidence>
<dbReference type="GO" id="GO:0000724">
    <property type="term" value="P:double-strand break repair via homologous recombination"/>
    <property type="evidence" value="ECO:0007669"/>
    <property type="project" value="TreeGrafter"/>
</dbReference>
<dbReference type="SMART" id="SM00350">
    <property type="entry name" value="MCM"/>
    <property type="match status" value="1"/>
</dbReference>
<gene>
    <name evidence="7" type="ORF">TCIL3000_9_3440</name>
</gene>
<dbReference type="PANTHER" id="PTHR11630:SF48">
    <property type="entry name" value="DNA HELICASE MCM9"/>
    <property type="match status" value="1"/>
</dbReference>
<dbReference type="InterPro" id="IPR012340">
    <property type="entry name" value="NA-bd_OB-fold"/>
</dbReference>
<dbReference type="InterPro" id="IPR027417">
    <property type="entry name" value="P-loop_NTPase"/>
</dbReference>
<dbReference type="AlphaFoldDB" id="G0UU83"/>
<keyword evidence="1 4" id="KW-0547">Nucleotide-binding</keyword>
<accession>G0UU83</accession>
<evidence type="ECO:0000256" key="5">
    <source>
        <dbReference type="SAM" id="MobiDB-lite"/>
    </source>
</evidence>
<dbReference type="GO" id="GO:0042555">
    <property type="term" value="C:MCM complex"/>
    <property type="evidence" value="ECO:0007669"/>
    <property type="project" value="TreeGrafter"/>
</dbReference>
<keyword evidence="3 4" id="KW-0238">DNA-binding</keyword>
<reference evidence="7" key="1">
    <citation type="journal article" date="2012" name="Proc. Natl. Acad. Sci. U.S.A.">
        <title>Antigenic diversity is generated by distinct evolutionary mechanisms in African trypanosome species.</title>
        <authorList>
            <person name="Jackson A.P."/>
            <person name="Berry A."/>
            <person name="Aslett M."/>
            <person name="Allison H.C."/>
            <person name="Burton P."/>
            <person name="Vavrova-Anderson J."/>
            <person name="Brown R."/>
            <person name="Browne H."/>
            <person name="Corton N."/>
            <person name="Hauser H."/>
            <person name="Gamble J."/>
            <person name="Gilderthorp R."/>
            <person name="Marcello L."/>
            <person name="McQuillan J."/>
            <person name="Otto T.D."/>
            <person name="Quail M.A."/>
            <person name="Sanders M.J."/>
            <person name="van Tonder A."/>
            <person name="Ginger M.L."/>
            <person name="Field M.C."/>
            <person name="Barry J.D."/>
            <person name="Hertz-Fowler C."/>
            <person name="Berriman M."/>
        </authorList>
    </citation>
    <scope>NUCLEOTIDE SEQUENCE</scope>
    <source>
        <strain evidence="7">IL3000</strain>
    </source>
</reference>
<dbReference type="GO" id="GO:0005634">
    <property type="term" value="C:nucleus"/>
    <property type="evidence" value="ECO:0007669"/>
    <property type="project" value="UniProtKB-SubCell"/>
</dbReference>
<protein>
    <submittedName>
        <fullName evidence="7">Putative minichromosome maintenance (MCM) complex subunit</fullName>
    </submittedName>
</protein>
<evidence type="ECO:0000313" key="7">
    <source>
        <dbReference type="EMBL" id="CCC92947.1"/>
    </source>
</evidence>
<dbReference type="Gene3D" id="2.20.28.10">
    <property type="match status" value="1"/>
</dbReference>
<evidence type="ECO:0000256" key="2">
    <source>
        <dbReference type="ARBA" id="ARBA00022840"/>
    </source>
</evidence>
<dbReference type="Pfam" id="PF00493">
    <property type="entry name" value="MCM"/>
    <property type="match status" value="1"/>
</dbReference>
<organism evidence="7">
    <name type="scientific">Trypanosoma congolense (strain IL3000)</name>
    <dbReference type="NCBI Taxonomy" id="1068625"/>
    <lineage>
        <taxon>Eukaryota</taxon>
        <taxon>Discoba</taxon>
        <taxon>Euglenozoa</taxon>
        <taxon>Kinetoplastea</taxon>
        <taxon>Metakinetoplastina</taxon>
        <taxon>Trypanosomatida</taxon>
        <taxon>Trypanosomatidae</taxon>
        <taxon>Trypanosoma</taxon>
        <taxon>Nannomonas</taxon>
    </lineage>
</organism>
<dbReference type="Pfam" id="PF17855">
    <property type="entry name" value="MCM_lid"/>
    <property type="match status" value="1"/>
</dbReference>
<comment type="similarity">
    <text evidence="4">Belongs to the MCM family.</text>
</comment>
<evidence type="ECO:0000256" key="3">
    <source>
        <dbReference type="ARBA" id="ARBA00023125"/>
    </source>
</evidence>
<sequence length="778" mass="85137">MGYEAAQGNVAVDDNLLRQLRTFFVECCEPPQCLTELSSAESLPVRNLWTLEVDCMKLMAACPSFCGLLFYNTVALMDALKQVCADVCASAGRCLNPSDLSPRLSHLPTVGSPPPSMPPAKGVLVSVCGSIVRMNTKRVVPLVRRLKCFKCNEVVELTSSPFDRSTKIKPRCSKKECKGEDLQQIGQIWMDYAECRLQQRHSETGRLPRTVLVTLEDELTRKCTVGQLVEVIGILFPRWHHTYPNALPLVEPTIWALNINAMDSFREGGTHTATSAAKRKHSSQVEKSTFTPESFFSSFGKDRFGRCTALVTSICPHLAGLFAPRMAIILATVGGTSTVGKTRLHIRSTIHCLLVGDSSTGKSQLLCCAAHLAPRSTSTTGMGSTSAGLTVAASKEQGEWVLEPGALVLSDGGVCVIDELRTVSVGDRASLHEAMEQQTISVAKAGMVTKLRTCCSVISACNPPNRKNGTEIGVGGPLLSRFDFIFLLWDTPSPEIDERIAAHILSCSQAGKQPDAALSLDDVSRYLRWVHAHYAQEGGPLLSEGAARLIRAYYEMQQRRGAVPGLADCVPVTIRLLESLVRITQAYAKLHLERVCSEEDAAFTIFLFEQSAYSLKCPLEALGPDVYSNSKCLEECFLDQSPKSLGKQRIVLQTIIDTFSICETGESESREKVDDASLDPSIGAWLNKLKVSRERTPSPDAQSRKRSCSSDGSLEATLRSVKRLVAEVSTPRADPHTVVYYPMELSSQSPTSLSQSNETVRSRLRDAKELMRSLSFTF</sequence>
<dbReference type="FunFam" id="3.40.50.300:FF:002368">
    <property type="entry name" value="DNA replication factor, putative"/>
    <property type="match status" value="1"/>
</dbReference>
<feature type="region of interest" description="Disordered" evidence="5">
    <location>
        <begin position="692"/>
        <end position="712"/>
    </location>
</feature>
<dbReference type="PRINTS" id="PR01657">
    <property type="entry name" value="MCMFAMILY"/>
</dbReference>
<dbReference type="InterPro" id="IPR001208">
    <property type="entry name" value="MCM_dom"/>
</dbReference>
<dbReference type="InterPro" id="IPR033762">
    <property type="entry name" value="MCM_OB"/>
</dbReference>